<dbReference type="PANTHER" id="PTHR30465">
    <property type="entry name" value="INNER MEMBRANE ABC TRANSPORTER"/>
    <property type="match status" value="1"/>
</dbReference>
<dbReference type="PATRIC" id="fig|1235802.3.peg.2398"/>
<evidence type="ECO:0000313" key="10">
    <source>
        <dbReference type="Proteomes" id="UP000012589"/>
    </source>
</evidence>
<keyword evidence="3" id="KW-1003">Cell membrane</keyword>
<feature type="transmembrane region" description="Helical" evidence="7">
    <location>
        <begin position="97"/>
        <end position="117"/>
    </location>
</feature>
<dbReference type="EMBL" id="AQFT01000068">
    <property type="protein sequence ID" value="EMZ27592.1"/>
    <property type="molecule type" value="Genomic_DNA"/>
</dbReference>
<dbReference type="GO" id="GO:0005886">
    <property type="term" value="C:plasma membrane"/>
    <property type="evidence" value="ECO:0007669"/>
    <property type="project" value="UniProtKB-SubCell"/>
</dbReference>
<dbReference type="Gene3D" id="1.10.3720.10">
    <property type="entry name" value="MetI-like"/>
    <property type="match status" value="1"/>
</dbReference>
<feature type="transmembrane region" description="Helical" evidence="7">
    <location>
        <begin position="281"/>
        <end position="300"/>
    </location>
</feature>
<protein>
    <recommendedName>
        <fullName evidence="8">ABC transmembrane type-1 domain-containing protein</fullName>
    </recommendedName>
</protein>
<evidence type="ECO:0000256" key="1">
    <source>
        <dbReference type="ARBA" id="ARBA00004651"/>
    </source>
</evidence>
<accession>N2ADU9</accession>
<dbReference type="STRING" id="1235802.C823_02261"/>
<dbReference type="SUPFAM" id="SSF161098">
    <property type="entry name" value="MetI-like"/>
    <property type="match status" value="1"/>
</dbReference>
<evidence type="ECO:0000256" key="3">
    <source>
        <dbReference type="ARBA" id="ARBA00022475"/>
    </source>
</evidence>
<evidence type="ECO:0000256" key="6">
    <source>
        <dbReference type="ARBA" id="ARBA00023136"/>
    </source>
</evidence>
<sequence length="315" mass="35777">MKKGLSFLWSIFLLSVLVFYIARLTPGDPLVSYYGDRVEKMSSAQREQAEERLGLHDPIGVQYVRWLECALHGDFGISYKYKMDVTEVIGARIGNTLLLGGIGFVLIFIFALLLGIFCAWKEDGLADRVICRAGTVISCIPEFWLALLLILVFSVRLKWFPASGAYTIGGEQDFRDRLHHLVLPLTVVVLVHLWYYAYLIRNRILEEVRMDYVLFAKAKGLKKQSIFFRHCLRTVFPSYLSLMAMSVSHILGGTYMVELVFSYPGIGTLSYESARYKDYNLLMLLSLLSGSVVILSSMAARICNEKIDPRIGELR</sequence>
<dbReference type="GO" id="GO:0055085">
    <property type="term" value="P:transmembrane transport"/>
    <property type="evidence" value="ECO:0007669"/>
    <property type="project" value="InterPro"/>
</dbReference>
<dbReference type="PANTHER" id="PTHR30465:SF0">
    <property type="entry name" value="OLIGOPEPTIDE TRANSPORT SYSTEM PERMEASE PROTEIN APPB"/>
    <property type="match status" value="1"/>
</dbReference>
<dbReference type="eggNOG" id="COG0601">
    <property type="taxonomic scope" value="Bacteria"/>
</dbReference>
<evidence type="ECO:0000256" key="5">
    <source>
        <dbReference type="ARBA" id="ARBA00022989"/>
    </source>
</evidence>
<comment type="similarity">
    <text evidence="7">Belongs to the binding-protein-dependent transport system permease family.</text>
</comment>
<dbReference type="HOGENOM" id="CLU_036879_1_0_9"/>
<evidence type="ECO:0000256" key="7">
    <source>
        <dbReference type="RuleBase" id="RU363032"/>
    </source>
</evidence>
<dbReference type="CDD" id="cd06261">
    <property type="entry name" value="TM_PBP2"/>
    <property type="match status" value="1"/>
</dbReference>
<comment type="caution">
    <text evidence="9">The sequence shown here is derived from an EMBL/GenBank/DDBJ whole genome shotgun (WGS) entry which is preliminary data.</text>
</comment>
<keyword evidence="10" id="KW-1185">Reference proteome</keyword>
<evidence type="ECO:0000313" key="9">
    <source>
        <dbReference type="EMBL" id="EMZ27592.1"/>
    </source>
</evidence>
<organism evidence="9 10">
    <name type="scientific">Eubacterium plexicaudatum ASF492</name>
    <dbReference type="NCBI Taxonomy" id="1235802"/>
    <lineage>
        <taxon>Bacteria</taxon>
        <taxon>Bacillati</taxon>
        <taxon>Bacillota</taxon>
        <taxon>Clostridia</taxon>
        <taxon>Eubacteriales</taxon>
        <taxon>Eubacteriaceae</taxon>
        <taxon>Eubacterium</taxon>
    </lineage>
</organism>
<proteinExistence type="inferred from homology"/>
<keyword evidence="6 7" id="KW-0472">Membrane</keyword>
<dbReference type="InterPro" id="IPR000515">
    <property type="entry name" value="MetI-like"/>
</dbReference>
<dbReference type="OrthoDB" id="9789439at2"/>
<feature type="transmembrane region" description="Helical" evidence="7">
    <location>
        <begin position="181"/>
        <end position="200"/>
    </location>
</feature>
<feature type="transmembrane region" description="Helical" evidence="7">
    <location>
        <begin position="239"/>
        <end position="261"/>
    </location>
</feature>
<reference evidence="9 10" key="1">
    <citation type="journal article" date="2014" name="Genome Announc.">
        <title>Draft genome sequences of the altered schaedler flora, a defined bacterial community from gnotobiotic mice.</title>
        <authorList>
            <person name="Wannemuehler M.J."/>
            <person name="Overstreet A.M."/>
            <person name="Ward D.V."/>
            <person name="Phillips G.J."/>
        </authorList>
    </citation>
    <scope>NUCLEOTIDE SEQUENCE [LARGE SCALE GENOMIC DNA]</scope>
    <source>
        <strain evidence="9 10">ASF492</strain>
    </source>
</reference>
<evidence type="ECO:0000259" key="8">
    <source>
        <dbReference type="PROSITE" id="PS50928"/>
    </source>
</evidence>
<keyword evidence="4 7" id="KW-0812">Transmembrane</keyword>
<keyword evidence="2 7" id="KW-0813">Transport</keyword>
<evidence type="ECO:0000256" key="4">
    <source>
        <dbReference type="ARBA" id="ARBA00022692"/>
    </source>
</evidence>
<dbReference type="AlphaFoldDB" id="N2ADU9"/>
<gene>
    <name evidence="9" type="ORF">C823_02261</name>
</gene>
<comment type="subcellular location">
    <subcellularLocation>
        <location evidence="1 7">Cell membrane</location>
        <topology evidence="1 7">Multi-pass membrane protein</topology>
    </subcellularLocation>
</comment>
<evidence type="ECO:0000256" key="2">
    <source>
        <dbReference type="ARBA" id="ARBA00022448"/>
    </source>
</evidence>
<feature type="transmembrane region" description="Helical" evidence="7">
    <location>
        <begin position="129"/>
        <end position="153"/>
    </location>
</feature>
<name>N2ADU9_9FIRM</name>
<dbReference type="Proteomes" id="UP000012589">
    <property type="component" value="Unassembled WGS sequence"/>
</dbReference>
<feature type="domain" description="ABC transmembrane type-1" evidence="8">
    <location>
        <begin position="93"/>
        <end position="300"/>
    </location>
</feature>
<dbReference type="PROSITE" id="PS50928">
    <property type="entry name" value="ABC_TM1"/>
    <property type="match status" value="1"/>
</dbReference>
<dbReference type="Pfam" id="PF00528">
    <property type="entry name" value="BPD_transp_1"/>
    <property type="match status" value="1"/>
</dbReference>
<dbReference type="InterPro" id="IPR035906">
    <property type="entry name" value="MetI-like_sf"/>
</dbReference>
<keyword evidence="5 7" id="KW-1133">Transmembrane helix</keyword>